<evidence type="ECO:0000256" key="7">
    <source>
        <dbReference type="SAM" id="Coils"/>
    </source>
</evidence>
<keyword evidence="7" id="KW-0175">Coiled coil</keyword>
<dbReference type="CDD" id="cd14014">
    <property type="entry name" value="STKc_PknB_like"/>
    <property type="match status" value="1"/>
</dbReference>
<evidence type="ECO:0000256" key="5">
    <source>
        <dbReference type="PROSITE-ProRule" id="PRU00221"/>
    </source>
</evidence>
<dbReference type="Pfam" id="PF00069">
    <property type="entry name" value="Pkinase"/>
    <property type="match status" value="1"/>
</dbReference>
<dbReference type="SMART" id="SM00320">
    <property type="entry name" value="WD40"/>
    <property type="match status" value="9"/>
</dbReference>
<sequence length="1106" mass="123699">MSGNGPRARTLFVELIETCPPSDWSGRLAEVRREDSQLADRVELLLQAHANPSQLFDDSISPITPRIDDVELVSTVIGPYHLREKIGEGGFGVVYVAEQVEPIRREVALKLIKPGMDSREVIARFEVERQTLAMMDHPHVAKVLDAGMTQNGRPYFVMELVRGQRITTFCDRMRLTIEDRLRIFVDVCRAVQHAHQKGIIHRDLKPSNILVARQDDAPVPKVIDFGVAKALTQQLRGQTVYTAFDQMIGTPMYMSPEQAEMGSLDIDTRSDVYSLGVVLYRLVSGATPYDRDSLRNSTPEQLRRILRHREPLRPSGQFANLSEKESSRVCEERRLDPRRLRNQLAGELDWIVMKAIEKDRNRRYESPTALADDIERFLEGDLVAARPPSAWYRLSKLAGHYRGAIATAAIVLVALCAGLAVAMVQRNEAVKARGLAERRLQEADRERERAEELLYVSDVQLAAQSIEQGEVQQAAALLNRHRPGPATTDRRGLEWHLLMRQVTGHTTEIALSKGPLYTLQHSPDRQWLLAAGATASVYLLDPRTLKLIDSFDTGQKEVNGLTFTKDGARLLTAGDDGTVRIWSFPAFELLQTIRYGERQVYSAILDPDEKQVFVAGREPWIGIFDFETGELLSKLTGHDREVEALEVSQDGRMLGSVSADHTMILWDLQKRKPWSRSDRRVDRLSVLAMFGGDSWIVDGGLDGTLTLTNAGTGEAEAWLSLGDPVQSLAVSADETAIVAATRGGTLHLVLIERSPFGSARTLRLATAWKSHSDRIYGVLWSGDDTVLSVARDGTLCRTRLSPGLRRGRILPGVYPQQFALSPDGRHLVWIRENQMGRIDLQTGKEVPLEGFPVGLEWSEVRYSPDGQRLFAGTLDGRLFMIPFDKPSDVRVRDLKFDHGVWELRCSKDGSLLASVSRDDDRIKVLDVPSLETRFEIALADNWRAALSEDGKLVAVNRGRDALVFELDSGQLIAESLRHHDEAIRSLAFLPGDEELATIGSDRTIRIWGWREGGRPDVVGVHTSGSPVDLQISRDGRTAVTATTQGEVVLWHLPTRQKLFSMAQTELRYRQMALSADERILATTDRLDNLRWYPLQPEAADVAAGED</sequence>
<dbReference type="SUPFAM" id="SSF50978">
    <property type="entry name" value="WD40 repeat-like"/>
    <property type="match status" value="1"/>
</dbReference>
<keyword evidence="9" id="KW-0418">Kinase</keyword>
<dbReference type="PROSITE" id="PS50011">
    <property type="entry name" value="PROTEIN_KINASE_DOM"/>
    <property type="match status" value="1"/>
</dbReference>
<evidence type="ECO:0000256" key="4">
    <source>
        <dbReference type="ARBA" id="ARBA00022840"/>
    </source>
</evidence>
<feature type="binding site" evidence="6">
    <location>
        <position position="110"/>
    </location>
    <ligand>
        <name>ATP</name>
        <dbReference type="ChEBI" id="CHEBI:30616"/>
    </ligand>
</feature>
<feature type="repeat" description="WD" evidence="5">
    <location>
        <begin position="551"/>
        <end position="592"/>
    </location>
</feature>
<dbReference type="InterPro" id="IPR019775">
    <property type="entry name" value="WD40_repeat_CS"/>
</dbReference>
<dbReference type="GO" id="GO:0005524">
    <property type="term" value="F:ATP binding"/>
    <property type="evidence" value="ECO:0007669"/>
    <property type="project" value="UniProtKB-UniRule"/>
</dbReference>
<dbReference type="GO" id="GO:0004674">
    <property type="term" value="F:protein serine/threonine kinase activity"/>
    <property type="evidence" value="ECO:0007669"/>
    <property type="project" value="UniProtKB-EC"/>
</dbReference>
<dbReference type="PROSITE" id="PS00107">
    <property type="entry name" value="PROTEIN_KINASE_ATP"/>
    <property type="match status" value="1"/>
</dbReference>
<dbReference type="InterPro" id="IPR008271">
    <property type="entry name" value="Ser/Thr_kinase_AS"/>
</dbReference>
<evidence type="ECO:0000256" key="6">
    <source>
        <dbReference type="PROSITE-ProRule" id="PRU10141"/>
    </source>
</evidence>
<dbReference type="InterPro" id="IPR017441">
    <property type="entry name" value="Protein_kinase_ATP_BS"/>
</dbReference>
<feature type="coiled-coil region" evidence="7">
    <location>
        <begin position="426"/>
        <end position="453"/>
    </location>
</feature>
<keyword evidence="1 5" id="KW-0853">WD repeat</keyword>
<name>A0A517ZA84_9PLAN</name>
<proteinExistence type="predicted"/>
<dbReference type="PANTHER" id="PTHR19879">
    <property type="entry name" value="TRANSCRIPTION INITIATION FACTOR TFIID"/>
    <property type="match status" value="1"/>
</dbReference>
<evidence type="ECO:0000259" key="8">
    <source>
        <dbReference type="PROSITE" id="PS50011"/>
    </source>
</evidence>
<accession>A0A517ZA84</accession>
<dbReference type="PANTHER" id="PTHR19879:SF9">
    <property type="entry name" value="TRANSCRIPTION INITIATION FACTOR TFIID SUBUNIT 5"/>
    <property type="match status" value="1"/>
</dbReference>
<gene>
    <name evidence="9" type="primary">pknB_22</name>
    <name evidence="9" type="ORF">Mal4_37400</name>
</gene>
<dbReference type="EC" id="2.7.11.1" evidence="9"/>
<dbReference type="SMART" id="SM00220">
    <property type="entry name" value="S_TKc"/>
    <property type="match status" value="1"/>
</dbReference>
<evidence type="ECO:0000256" key="2">
    <source>
        <dbReference type="ARBA" id="ARBA00022737"/>
    </source>
</evidence>
<evidence type="ECO:0000313" key="9">
    <source>
        <dbReference type="EMBL" id="QDU39396.1"/>
    </source>
</evidence>
<keyword evidence="10" id="KW-1185">Reference proteome</keyword>
<dbReference type="InterPro" id="IPR011009">
    <property type="entry name" value="Kinase-like_dom_sf"/>
</dbReference>
<dbReference type="RefSeq" id="WP_145370580.1">
    <property type="nucleotide sequence ID" value="NZ_CP036275.1"/>
</dbReference>
<keyword evidence="4 6" id="KW-0067">ATP-binding</keyword>
<dbReference type="InterPro" id="IPR036322">
    <property type="entry name" value="WD40_repeat_dom_sf"/>
</dbReference>
<dbReference type="PROSITE" id="PS00678">
    <property type="entry name" value="WD_REPEATS_1"/>
    <property type="match status" value="1"/>
</dbReference>
<dbReference type="InterPro" id="IPR000719">
    <property type="entry name" value="Prot_kinase_dom"/>
</dbReference>
<dbReference type="SUPFAM" id="SSF50998">
    <property type="entry name" value="Quinoprotein alcohol dehydrogenase-like"/>
    <property type="match status" value="1"/>
</dbReference>
<organism evidence="9 10">
    <name type="scientific">Maioricimonas rarisocia</name>
    <dbReference type="NCBI Taxonomy" id="2528026"/>
    <lineage>
        <taxon>Bacteria</taxon>
        <taxon>Pseudomonadati</taxon>
        <taxon>Planctomycetota</taxon>
        <taxon>Planctomycetia</taxon>
        <taxon>Planctomycetales</taxon>
        <taxon>Planctomycetaceae</taxon>
        <taxon>Maioricimonas</taxon>
    </lineage>
</organism>
<dbReference type="InterPro" id="IPR011047">
    <property type="entry name" value="Quinoprotein_ADH-like_sf"/>
</dbReference>
<dbReference type="Proteomes" id="UP000320496">
    <property type="component" value="Chromosome"/>
</dbReference>
<dbReference type="AlphaFoldDB" id="A0A517ZA84"/>
<dbReference type="InterPro" id="IPR015943">
    <property type="entry name" value="WD40/YVTN_repeat-like_dom_sf"/>
</dbReference>
<dbReference type="Pfam" id="PF00400">
    <property type="entry name" value="WD40"/>
    <property type="match status" value="3"/>
</dbReference>
<keyword evidence="2" id="KW-0677">Repeat</keyword>
<protein>
    <submittedName>
        <fullName evidence="9">Serine/threonine-protein kinase PknB</fullName>
        <ecNumber evidence="9">2.7.11.1</ecNumber>
    </submittedName>
</protein>
<reference evidence="9 10" key="1">
    <citation type="submission" date="2019-02" db="EMBL/GenBank/DDBJ databases">
        <title>Deep-cultivation of Planctomycetes and their phenomic and genomic characterization uncovers novel biology.</title>
        <authorList>
            <person name="Wiegand S."/>
            <person name="Jogler M."/>
            <person name="Boedeker C."/>
            <person name="Pinto D."/>
            <person name="Vollmers J."/>
            <person name="Rivas-Marin E."/>
            <person name="Kohn T."/>
            <person name="Peeters S.H."/>
            <person name="Heuer A."/>
            <person name="Rast P."/>
            <person name="Oberbeckmann S."/>
            <person name="Bunk B."/>
            <person name="Jeske O."/>
            <person name="Meyerdierks A."/>
            <person name="Storesund J.E."/>
            <person name="Kallscheuer N."/>
            <person name="Luecker S."/>
            <person name="Lage O.M."/>
            <person name="Pohl T."/>
            <person name="Merkel B.J."/>
            <person name="Hornburger P."/>
            <person name="Mueller R.-W."/>
            <person name="Bruemmer F."/>
            <person name="Labrenz M."/>
            <person name="Spormann A.M."/>
            <person name="Op den Camp H."/>
            <person name="Overmann J."/>
            <person name="Amann R."/>
            <person name="Jetten M.S.M."/>
            <person name="Mascher T."/>
            <person name="Medema M.H."/>
            <person name="Devos D.P."/>
            <person name="Kaster A.-K."/>
            <person name="Ovreas L."/>
            <person name="Rohde M."/>
            <person name="Galperin M.Y."/>
            <person name="Jogler C."/>
        </authorList>
    </citation>
    <scope>NUCLEOTIDE SEQUENCE [LARGE SCALE GENOMIC DNA]</scope>
    <source>
        <strain evidence="9 10">Mal4</strain>
    </source>
</reference>
<feature type="repeat" description="WD" evidence="5">
    <location>
        <begin position="635"/>
        <end position="669"/>
    </location>
</feature>
<evidence type="ECO:0000256" key="1">
    <source>
        <dbReference type="ARBA" id="ARBA00022574"/>
    </source>
</evidence>
<evidence type="ECO:0000256" key="3">
    <source>
        <dbReference type="ARBA" id="ARBA00022741"/>
    </source>
</evidence>
<keyword evidence="3 6" id="KW-0547">Nucleotide-binding</keyword>
<evidence type="ECO:0000313" key="10">
    <source>
        <dbReference type="Proteomes" id="UP000320496"/>
    </source>
</evidence>
<dbReference type="KEGG" id="mri:Mal4_37400"/>
<feature type="repeat" description="WD" evidence="5">
    <location>
        <begin position="976"/>
        <end position="1007"/>
    </location>
</feature>
<dbReference type="PROSITE" id="PS50294">
    <property type="entry name" value="WD_REPEATS_REGION"/>
    <property type="match status" value="3"/>
</dbReference>
<dbReference type="OrthoDB" id="500858at2"/>
<dbReference type="EMBL" id="CP036275">
    <property type="protein sequence ID" value="QDU39396.1"/>
    <property type="molecule type" value="Genomic_DNA"/>
</dbReference>
<dbReference type="PROSITE" id="PS00108">
    <property type="entry name" value="PROTEIN_KINASE_ST"/>
    <property type="match status" value="1"/>
</dbReference>
<dbReference type="Gene3D" id="3.30.200.20">
    <property type="entry name" value="Phosphorylase Kinase, domain 1"/>
    <property type="match status" value="1"/>
</dbReference>
<dbReference type="Gene3D" id="2.130.10.10">
    <property type="entry name" value="YVTN repeat-like/Quinoprotein amine dehydrogenase"/>
    <property type="match status" value="3"/>
</dbReference>
<dbReference type="PROSITE" id="PS50082">
    <property type="entry name" value="WD_REPEATS_2"/>
    <property type="match status" value="3"/>
</dbReference>
<dbReference type="InterPro" id="IPR001680">
    <property type="entry name" value="WD40_rpt"/>
</dbReference>
<dbReference type="SUPFAM" id="SSF56112">
    <property type="entry name" value="Protein kinase-like (PK-like)"/>
    <property type="match status" value="1"/>
</dbReference>
<feature type="domain" description="Protein kinase" evidence="8">
    <location>
        <begin position="80"/>
        <end position="378"/>
    </location>
</feature>
<dbReference type="Gene3D" id="1.10.510.10">
    <property type="entry name" value="Transferase(Phosphotransferase) domain 1"/>
    <property type="match status" value="1"/>
</dbReference>
<keyword evidence="9" id="KW-0808">Transferase</keyword>